<evidence type="ECO:0008006" key="3">
    <source>
        <dbReference type="Google" id="ProtNLM"/>
    </source>
</evidence>
<comment type="caution">
    <text evidence="1">The sequence shown here is derived from an EMBL/GenBank/DDBJ whole genome shotgun (WGS) entry which is preliminary data.</text>
</comment>
<gene>
    <name evidence="1" type="ORF">SteCoe_10726</name>
</gene>
<name>A0A1R2CEW1_9CILI</name>
<organism evidence="1 2">
    <name type="scientific">Stentor coeruleus</name>
    <dbReference type="NCBI Taxonomy" id="5963"/>
    <lineage>
        <taxon>Eukaryota</taxon>
        <taxon>Sar</taxon>
        <taxon>Alveolata</taxon>
        <taxon>Ciliophora</taxon>
        <taxon>Postciliodesmatophora</taxon>
        <taxon>Heterotrichea</taxon>
        <taxon>Heterotrichida</taxon>
        <taxon>Stentoridae</taxon>
        <taxon>Stentor</taxon>
    </lineage>
</organism>
<dbReference type="AlphaFoldDB" id="A0A1R2CEW1"/>
<protein>
    <recommendedName>
        <fullName evidence="3">FHA domain-containing protein</fullName>
    </recommendedName>
</protein>
<evidence type="ECO:0000313" key="1">
    <source>
        <dbReference type="EMBL" id="OMJ87549.1"/>
    </source>
</evidence>
<dbReference type="EMBL" id="MPUH01000174">
    <property type="protein sequence ID" value="OMJ87549.1"/>
    <property type="molecule type" value="Genomic_DNA"/>
</dbReference>
<reference evidence="1 2" key="1">
    <citation type="submission" date="2016-11" db="EMBL/GenBank/DDBJ databases">
        <title>The macronuclear genome of Stentor coeruleus: a giant cell with tiny introns.</title>
        <authorList>
            <person name="Slabodnick M."/>
            <person name="Ruby J.G."/>
            <person name="Reiff S.B."/>
            <person name="Swart E.C."/>
            <person name="Gosai S."/>
            <person name="Prabakaran S."/>
            <person name="Witkowska E."/>
            <person name="Larue G.E."/>
            <person name="Fisher S."/>
            <person name="Freeman R.M."/>
            <person name="Gunawardena J."/>
            <person name="Chu W."/>
            <person name="Stover N.A."/>
            <person name="Gregory B.D."/>
            <person name="Nowacki M."/>
            <person name="Derisi J."/>
            <person name="Roy S.W."/>
            <person name="Marshall W.F."/>
            <person name="Sood P."/>
        </authorList>
    </citation>
    <scope>NUCLEOTIDE SEQUENCE [LARGE SCALE GENOMIC DNA]</scope>
    <source>
        <strain evidence="1">WM001</strain>
    </source>
</reference>
<proteinExistence type="predicted"/>
<sequence>MNDNDELTLIDQETSSVLSAYLNAHKTQIIRITNQWDNILSSSIIPRSFPFKSCYDIKYTLKSTRPHSERIQTLYIPKKPKIKIGCIDCDLIIQTSFNAILHIELNENRAKVSEEYIESVNRSNFENIINRERKVNLCNRIEVSTMTKIYKGDIYRIGRTNIEILEVNQSEICMNFFERNTDDFFRFIDSFYICRKFEEVPADDKLFIDDEFIAKKHAFVSKMNNEWMIQNLNTNFITWKYFVNSRNIDRFSFVCNLMPGQKIHMNGSRVWLESRDSY</sequence>
<keyword evidence="2" id="KW-1185">Reference proteome</keyword>
<evidence type="ECO:0000313" key="2">
    <source>
        <dbReference type="Proteomes" id="UP000187209"/>
    </source>
</evidence>
<dbReference type="Proteomes" id="UP000187209">
    <property type="component" value="Unassembled WGS sequence"/>
</dbReference>
<accession>A0A1R2CEW1</accession>